<keyword evidence="2" id="KW-1185">Reference proteome</keyword>
<evidence type="ECO:0000313" key="1">
    <source>
        <dbReference type="EMBL" id="TWH80760.1"/>
    </source>
</evidence>
<dbReference type="RefSeq" id="WP_145082881.1">
    <property type="nucleotide sequence ID" value="NZ_DAMBUX010000002.1"/>
</dbReference>
<sequence>MECPFCCFLKNYTGRFVGIGFVCNCCLDTTQYNHVYGFGYLRRRSFYGDSIRLYDAPRDGNVIFTANCDDIFEVYFPPNDANGPMSMEELKTIVEEKEKNSFSRFVSTKGGEGK</sequence>
<proteinExistence type="predicted"/>
<comment type="caution">
    <text evidence="1">The sequence shown here is derived from an EMBL/GenBank/DDBJ whole genome shotgun (WGS) entry which is preliminary data.</text>
</comment>
<reference evidence="1 2" key="1">
    <citation type="submission" date="2019-07" db="EMBL/GenBank/DDBJ databases">
        <title>Genomic Encyclopedia of Type Strains, Phase I: the one thousand microbial genomes (KMG-I) project.</title>
        <authorList>
            <person name="Kyrpides N."/>
        </authorList>
    </citation>
    <scope>NUCLEOTIDE SEQUENCE [LARGE SCALE GENOMIC DNA]</scope>
    <source>
        <strain evidence="1 2">DSM 13558</strain>
    </source>
</reference>
<evidence type="ECO:0000313" key="2">
    <source>
        <dbReference type="Proteomes" id="UP000315343"/>
    </source>
</evidence>
<dbReference type="EMBL" id="VLKH01000004">
    <property type="protein sequence ID" value="TWH80760.1"/>
    <property type="molecule type" value="Genomic_DNA"/>
</dbReference>
<accession>A0A562JC86</accession>
<gene>
    <name evidence="1" type="ORF">LY60_02022</name>
</gene>
<protein>
    <submittedName>
        <fullName evidence="1">Uncharacterized protein</fullName>
    </submittedName>
</protein>
<dbReference type="AlphaFoldDB" id="A0A562JC86"/>
<dbReference type="Proteomes" id="UP000315343">
    <property type="component" value="Unassembled WGS sequence"/>
</dbReference>
<organism evidence="1 2">
    <name type="scientific">Sedimentibacter saalensis</name>
    <dbReference type="NCBI Taxonomy" id="130788"/>
    <lineage>
        <taxon>Bacteria</taxon>
        <taxon>Bacillati</taxon>
        <taxon>Bacillota</taxon>
        <taxon>Tissierellia</taxon>
        <taxon>Sedimentibacter</taxon>
    </lineage>
</organism>
<name>A0A562JC86_9FIRM</name>